<reference evidence="2 3" key="1">
    <citation type="submission" date="2024-04" db="EMBL/GenBank/DDBJ databases">
        <title>Flavobacterium sp. DGU41 16S ribosomal RNA gene Genome sequencing and assembly.</title>
        <authorList>
            <person name="Park S."/>
        </authorList>
    </citation>
    <scope>NUCLEOTIDE SEQUENCE [LARGE SCALE GENOMIC DNA]</scope>
    <source>
        <strain evidence="2 3">DGU41</strain>
    </source>
</reference>
<keyword evidence="3" id="KW-1185">Reference proteome</keyword>
<gene>
    <name evidence="2" type="ORF">AAEO58_12540</name>
</gene>
<evidence type="ECO:0000313" key="3">
    <source>
        <dbReference type="Proteomes" id="UP001393056"/>
    </source>
</evidence>
<feature type="transmembrane region" description="Helical" evidence="1">
    <location>
        <begin position="166"/>
        <end position="186"/>
    </location>
</feature>
<keyword evidence="1" id="KW-1133">Transmembrane helix</keyword>
<protein>
    <submittedName>
        <fullName evidence="2">Uncharacterized protein</fullName>
    </submittedName>
</protein>
<dbReference type="RefSeq" id="WP_341683745.1">
    <property type="nucleotide sequence ID" value="NZ_JBBYHT010000007.1"/>
</dbReference>
<accession>A0ABU9IAB5</accession>
<evidence type="ECO:0000313" key="2">
    <source>
        <dbReference type="EMBL" id="MEL1248873.1"/>
    </source>
</evidence>
<keyword evidence="1" id="KW-0472">Membrane</keyword>
<sequence>MRKLKFNNNPKEKNIGFSENEINILIKELNIQNEVFINYLENAGKKSNIFDVDFLDANQYISLQNEFRKLIDNDSDINLKTNSICFFNYTFDYYNNKYFYFIKTDERLTNPNIFYYSNGEVPIGVNFRDERTEKIGIVDKKSGFSNHINYQTELKFGTSIIKQIKGYFILTLFFPFGLLLIVYFEIKKRY</sequence>
<organism evidence="2 3">
    <name type="scientific">Flavobacterium helocola</name>
    <dbReference type="NCBI Taxonomy" id="3139139"/>
    <lineage>
        <taxon>Bacteria</taxon>
        <taxon>Pseudomonadati</taxon>
        <taxon>Bacteroidota</taxon>
        <taxon>Flavobacteriia</taxon>
        <taxon>Flavobacteriales</taxon>
        <taxon>Flavobacteriaceae</taxon>
        <taxon>Flavobacterium</taxon>
    </lineage>
</organism>
<name>A0ABU9IAB5_9FLAO</name>
<evidence type="ECO:0000256" key="1">
    <source>
        <dbReference type="SAM" id="Phobius"/>
    </source>
</evidence>
<comment type="caution">
    <text evidence="2">The sequence shown here is derived from an EMBL/GenBank/DDBJ whole genome shotgun (WGS) entry which is preliminary data.</text>
</comment>
<keyword evidence="1" id="KW-0812">Transmembrane</keyword>
<proteinExistence type="predicted"/>
<dbReference type="EMBL" id="JBBYHT010000007">
    <property type="protein sequence ID" value="MEL1248873.1"/>
    <property type="molecule type" value="Genomic_DNA"/>
</dbReference>
<dbReference type="Proteomes" id="UP001393056">
    <property type="component" value="Unassembled WGS sequence"/>
</dbReference>